<reference evidence="2 3" key="1">
    <citation type="journal article" date="2000" name="Nature">
        <title>The genome sequence of the thermoacidophilic scavenger Thermoplasma acidophilum.</title>
        <authorList>
            <person name="Ruepp A."/>
            <person name="Graml W."/>
            <person name="Santos-Martinez M.L."/>
            <person name="Koretke K.K."/>
            <person name="Volker C."/>
            <person name="Mewes H.W."/>
            <person name="Frishman D."/>
            <person name="Stocker S."/>
            <person name="Lupas A.N."/>
            <person name="Baumeister W."/>
        </authorList>
    </citation>
    <scope>NUCLEOTIDE SEQUENCE [LARGE SCALE GENOMIC DNA]</scope>
    <source>
        <strain evidence="3">ATCC 25905 / DSM 1728 / JCM 9062 / NBRC 15155 / AMRC-C165</strain>
    </source>
</reference>
<evidence type="ECO:0000313" key="3">
    <source>
        <dbReference type="Proteomes" id="UP000001024"/>
    </source>
</evidence>
<dbReference type="HOGENOM" id="CLU_181238_0_0_2"/>
<dbReference type="STRING" id="273075.gene:9571522"/>
<organism evidence="2 3">
    <name type="scientific">Thermoplasma acidophilum (strain ATCC 25905 / DSM 1728 / JCM 9062 / NBRC 15155 / AMRC-C165)</name>
    <dbReference type="NCBI Taxonomy" id="273075"/>
    <lineage>
        <taxon>Archaea</taxon>
        <taxon>Methanobacteriati</taxon>
        <taxon>Thermoplasmatota</taxon>
        <taxon>Thermoplasmata</taxon>
        <taxon>Thermoplasmatales</taxon>
        <taxon>Thermoplasmataceae</taxon>
        <taxon>Thermoplasma</taxon>
    </lineage>
</organism>
<gene>
    <name evidence="2" type="ordered locus">Ta0305</name>
</gene>
<accession>Q9HLC4</accession>
<dbReference type="EMBL" id="AL445063">
    <property type="protein sequence ID" value="CAC11450.1"/>
    <property type="molecule type" value="Genomic_DNA"/>
</dbReference>
<keyword evidence="3" id="KW-1185">Reference proteome</keyword>
<dbReference type="InParanoid" id="Q9HLC4"/>
<evidence type="ECO:0000313" key="2">
    <source>
        <dbReference type="EMBL" id="CAC11450.1"/>
    </source>
</evidence>
<protein>
    <submittedName>
        <fullName evidence="2">Uncharacterized protein</fullName>
    </submittedName>
</protein>
<dbReference type="AlphaFoldDB" id="Q9HLC4"/>
<sequence>MNKLLRLRNMKRQQNDRRDFHERREFPKREKKLDMRRSEEFGYMLGKAVESLPDSVRGAIRGSIYSLASKKGIKEAKEFIGKKYQEGVIDYDTQKKLINLIYDYSKYR</sequence>
<name>Q9HLC4_THEAC</name>
<feature type="region of interest" description="Disordered" evidence="1">
    <location>
        <begin position="1"/>
        <end position="25"/>
    </location>
</feature>
<evidence type="ECO:0000256" key="1">
    <source>
        <dbReference type="SAM" id="MobiDB-lite"/>
    </source>
</evidence>
<feature type="compositionally biased region" description="Basic residues" evidence="1">
    <location>
        <begin position="1"/>
        <end position="11"/>
    </location>
</feature>
<dbReference type="PaxDb" id="273075-Ta0305"/>
<dbReference type="Proteomes" id="UP000001024">
    <property type="component" value="Chromosome"/>
</dbReference>
<feature type="compositionally biased region" description="Basic and acidic residues" evidence="1">
    <location>
        <begin position="13"/>
        <end position="25"/>
    </location>
</feature>
<dbReference type="KEGG" id="tac:Ta0305"/>
<dbReference type="EnsemblBacteria" id="CAC11450">
    <property type="protein sequence ID" value="CAC11450"/>
    <property type="gene ID" value="CAC11450"/>
</dbReference>
<dbReference type="eggNOG" id="arCOG06958">
    <property type="taxonomic scope" value="Archaea"/>
</dbReference>
<proteinExistence type="predicted"/>